<dbReference type="InterPro" id="IPR035516">
    <property type="entry name" value="Gyrase/topoIV_suA_C"/>
</dbReference>
<sequence length="64" mass="6857">SQSDQLMIISAEGIVINTPVREKDPKQGIAIQGRGTQGVRLMRLDSGDRVVAIACFDKKSTDAA</sequence>
<dbReference type="GO" id="GO:0005524">
    <property type="term" value="F:ATP binding"/>
    <property type="evidence" value="ECO:0007669"/>
    <property type="project" value="InterPro"/>
</dbReference>
<dbReference type="GO" id="GO:0003916">
    <property type="term" value="F:DNA topoisomerase activity"/>
    <property type="evidence" value="ECO:0007669"/>
    <property type="project" value="InterPro"/>
</dbReference>
<accession>X1QLB0</accession>
<dbReference type="Gene3D" id="2.120.10.90">
    <property type="entry name" value="DNA gyrase/topoisomerase IV, subunit A, C-terminal"/>
    <property type="match status" value="1"/>
</dbReference>
<reference evidence="1" key="1">
    <citation type="journal article" date="2014" name="Front. Microbiol.">
        <title>High frequency of phylogenetically diverse reductive dehalogenase-homologous genes in deep subseafloor sedimentary metagenomes.</title>
        <authorList>
            <person name="Kawai M."/>
            <person name="Futagami T."/>
            <person name="Toyoda A."/>
            <person name="Takaki Y."/>
            <person name="Nishi S."/>
            <person name="Hori S."/>
            <person name="Arai W."/>
            <person name="Tsubouchi T."/>
            <person name="Morono Y."/>
            <person name="Uchiyama I."/>
            <person name="Ito T."/>
            <person name="Fujiyama A."/>
            <person name="Inagaki F."/>
            <person name="Takami H."/>
        </authorList>
    </citation>
    <scope>NUCLEOTIDE SEQUENCE</scope>
    <source>
        <strain evidence="1">Expedition CK06-06</strain>
    </source>
</reference>
<organism evidence="1">
    <name type="scientific">marine sediment metagenome</name>
    <dbReference type="NCBI Taxonomy" id="412755"/>
    <lineage>
        <taxon>unclassified sequences</taxon>
        <taxon>metagenomes</taxon>
        <taxon>ecological metagenomes</taxon>
    </lineage>
</organism>
<dbReference type="EMBL" id="BARV01038874">
    <property type="protein sequence ID" value="GAI51800.1"/>
    <property type="molecule type" value="Genomic_DNA"/>
</dbReference>
<feature type="non-terminal residue" evidence="1">
    <location>
        <position position="1"/>
    </location>
</feature>
<dbReference type="GO" id="GO:0006265">
    <property type="term" value="P:DNA topological change"/>
    <property type="evidence" value="ECO:0007669"/>
    <property type="project" value="InterPro"/>
</dbReference>
<evidence type="ECO:0008006" key="2">
    <source>
        <dbReference type="Google" id="ProtNLM"/>
    </source>
</evidence>
<dbReference type="InterPro" id="IPR006691">
    <property type="entry name" value="GyrA/parC_rep"/>
</dbReference>
<dbReference type="AlphaFoldDB" id="X1QLB0"/>
<name>X1QLB0_9ZZZZ</name>
<evidence type="ECO:0000313" key="1">
    <source>
        <dbReference type="EMBL" id="GAI51800.1"/>
    </source>
</evidence>
<protein>
    <recommendedName>
        <fullName evidence="2">DNA gyrase subunit A</fullName>
    </recommendedName>
</protein>
<dbReference type="SUPFAM" id="SSF101904">
    <property type="entry name" value="GyrA/ParC C-terminal domain-like"/>
    <property type="match status" value="1"/>
</dbReference>
<dbReference type="Pfam" id="PF03989">
    <property type="entry name" value="DNA_gyraseA_C"/>
    <property type="match status" value="1"/>
</dbReference>
<proteinExistence type="predicted"/>
<dbReference type="GO" id="GO:0003677">
    <property type="term" value="F:DNA binding"/>
    <property type="evidence" value="ECO:0007669"/>
    <property type="project" value="InterPro"/>
</dbReference>
<gene>
    <name evidence="1" type="ORF">S06H3_59755</name>
</gene>
<comment type="caution">
    <text evidence="1">The sequence shown here is derived from an EMBL/GenBank/DDBJ whole genome shotgun (WGS) entry which is preliminary data.</text>
</comment>